<dbReference type="SUPFAM" id="SSF141371">
    <property type="entry name" value="PilZ domain-like"/>
    <property type="match status" value="1"/>
</dbReference>
<sequence length="241" mass="26891">MADVVQTNFSEIDVPMGTSVQLEFISPPGRHTVQVVGRLPGRSLILSSPKVNGKNILVRESQVVNVRLMLDTSVCAFSSQVAKSYLDPSAHLHIAYPDYVETSIVRKAVRIETRAICSLEPIANNPESIFSAANGILVDLSTGGAKLLSKEDFGSVNQKMNLSLRLKISEYDFYLKIISEIRSQEIEHIDKLQSTLTDNEFLSRMGVEYLYVYGIKFNELPKEVGVPLVAYILEQQREKGR</sequence>
<keyword evidence="5" id="KW-0282">Flagellum</keyword>
<organism evidence="5 6">
    <name type="scientific">Marinomonas balearica</name>
    <dbReference type="NCBI Taxonomy" id="491947"/>
    <lineage>
        <taxon>Bacteria</taxon>
        <taxon>Pseudomonadati</taxon>
        <taxon>Pseudomonadota</taxon>
        <taxon>Gammaproteobacteria</taxon>
        <taxon>Oceanospirillales</taxon>
        <taxon>Oceanospirillaceae</taxon>
        <taxon>Marinomonas</taxon>
    </lineage>
</organism>
<keyword evidence="2" id="KW-0547">Nucleotide-binding</keyword>
<evidence type="ECO:0000313" key="6">
    <source>
        <dbReference type="Proteomes" id="UP000294656"/>
    </source>
</evidence>
<keyword evidence="3" id="KW-0975">Bacterial flagellum</keyword>
<feature type="domain" description="Type III secretion system flagellar brake protein YcgR PilZN" evidence="4">
    <location>
        <begin position="16"/>
        <end position="97"/>
    </location>
</feature>
<dbReference type="Pfam" id="PF12945">
    <property type="entry name" value="PilZNR"/>
    <property type="match status" value="1"/>
</dbReference>
<evidence type="ECO:0000256" key="1">
    <source>
        <dbReference type="ARBA" id="ARBA00022636"/>
    </source>
</evidence>
<evidence type="ECO:0000256" key="3">
    <source>
        <dbReference type="ARBA" id="ARBA00023143"/>
    </source>
</evidence>
<evidence type="ECO:0000256" key="2">
    <source>
        <dbReference type="ARBA" id="ARBA00022741"/>
    </source>
</evidence>
<evidence type="ECO:0000313" key="5">
    <source>
        <dbReference type="EMBL" id="TDO96742.1"/>
    </source>
</evidence>
<proteinExistence type="predicted"/>
<dbReference type="RefSeq" id="WP_133504250.1">
    <property type="nucleotide sequence ID" value="NZ_SNXC01000013.1"/>
</dbReference>
<dbReference type="EMBL" id="SNXC01000013">
    <property type="protein sequence ID" value="TDO96742.1"/>
    <property type="molecule type" value="Genomic_DNA"/>
</dbReference>
<keyword evidence="1" id="KW-0973">c-di-GMP</keyword>
<keyword evidence="6" id="KW-1185">Reference proteome</keyword>
<dbReference type="InterPro" id="IPR009926">
    <property type="entry name" value="T3SS_YcgR_PilZN"/>
</dbReference>
<evidence type="ECO:0000259" key="4">
    <source>
        <dbReference type="Pfam" id="PF12945"/>
    </source>
</evidence>
<reference evidence="5 6" key="1">
    <citation type="submission" date="2019-03" db="EMBL/GenBank/DDBJ databases">
        <title>Genomic Encyclopedia of Type Strains, Phase III (KMG-III): the genomes of soil and plant-associated and newly described type strains.</title>
        <authorList>
            <person name="Whitman W."/>
        </authorList>
    </citation>
    <scope>NUCLEOTIDE SEQUENCE [LARGE SCALE GENOMIC DNA]</scope>
    <source>
        <strain evidence="5 6">CECT 7378</strain>
    </source>
</reference>
<keyword evidence="5" id="KW-0966">Cell projection</keyword>
<dbReference type="OrthoDB" id="5735035at2"/>
<keyword evidence="5" id="KW-0969">Cilium</keyword>
<dbReference type="InterPro" id="IPR012349">
    <property type="entry name" value="Split_barrel_FMN-bd"/>
</dbReference>
<dbReference type="AlphaFoldDB" id="A0A4V3CG82"/>
<name>A0A4V3CG82_9GAMM</name>
<gene>
    <name evidence="5" type="ORF">DFP79_2510</name>
</gene>
<dbReference type="GO" id="GO:0000166">
    <property type="term" value="F:nucleotide binding"/>
    <property type="evidence" value="ECO:0007669"/>
    <property type="project" value="UniProtKB-KW"/>
</dbReference>
<comment type="caution">
    <text evidence="5">The sequence shown here is derived from an EMBL/GenBank/DDBJ whole genome shotgun (WGS) entry which is preliminary data.</text>
</comment>
<dbReference type="Gene3D" id="2.30.110.10">
    <property type="entry name" value="Electron Transport, Fmn-binding Protein, Chain A"/>
    <property type="match status" value="1"/>
</dbReference>
<protein>
    <submittedName>
        <fullName evidence="5">C-di-GMP-binding flagellar brake protein YcgR</fullName>
    </submittedName>
</protein>
<accession>A0A4V3CG82</accession>
<dbReference type="Proteomes" id="UP000294656">
    <property type="component" value="Unassembled WGS sequence"/>
</dbReference>